<organism evidence="1 2">
    <name type="scientific">Faecalibacterium prausnitzii M21/2</name>
    <dbReference type="NCBI Taxonomy" id="411485"/>
    <lineage>
        <taxon>Bacteria</taxon>
        <taxon>Bacillati</taxon>
        <taxon>Bacillota</taxon>
        <taxon>Clostridia</taxon>
        <taxon>Eubacteriales</taxon>
        <taxon>Oscillospiraceae</taxon>
        <taxon>Faecalibacterium</taxon>
    </lineage>
</organism>
<reference evidence="1 2" key="1">
    <citation type="submission" date="2007-09" db="EMBL/GenBank/DDBJ databases">
        <title>Draft genome sequence of Faecalibacterium prausnitzii M21/2.</title>
        <authorList>
            <person name="Sudarsanam P."/>
            <person name="Ley R."/>
            <person name="Guruge J."/>
            <person name="Turnbaugh P.J."/>
            <person name="Mahowald M."/>
            <person name="Liep D."/>
            <person name="Gordon J."/>
        </authorList>
    </citation>
    <scope>NUCLEOTIDE SEQUENCE [LARGE SCALE GENOMIC DNA]</scope>
    <source>
        <strain evidence="1 2">M21/2</strain>
    </source>
</reference>
<dbReference type="Proteomes" id="UP000005945">
    <property type="component" value="Unassembled WGS sequence"/>
</dbReference>
<dbReference type="HOGENOM" id="CLU_3343895_0_0_9"/>
<protein>
    <submittedName>
        <fullName evidence="1">Uncharacterized protein</fullName>
    </submittedName>
</protein>
<dbReference type="AlphaFoldDB" id="A8SF83"/>
<evidence type="ECO:0000313" key="1">
    <source>
        <dbReference type="EMBL" id="EDP19901.1"/>
    </source>
</evidence>
<dbReference type="EMBL" id="ABED02000029">
    <property type="protein sequence ID" value="EDP19901.1"/>
    <property type="molecule type" value="Genomic_DNA"/>
</dbReference>
<reference evidence="1 2" key="2">
    <citation type="submission" date="2007-09" db="EMBL/GenBank/DDBJ databases">
        <authorList>
            <person name="Fulton L."/>
            <person name="Clifton S."/>
            <person name="Fulton B."/>
            <person name="Xu J."/>
            <person name="Minx P."/>
            <person name="Pepin K.H."/>
            <person name="Johnson M."/>
            <person name="Thiruvilangam P."/>
            <person name="Bhonagiri V."/>
            <person name="Nash W.E."/>
            <person name="Mardis E.R."/>
            <person name="Wilson R.K."/>
        </authorList>
    </citation>
    <scope>NUCLEOTIDE SEQUENCE [LARGE SCALE GENOMIC DNA]</scope>
    <source>
        <strain evidence="1 2">M21/2</strain>
    </source>
</reference>
<accession>A8SF83</accession>
<comment type="caution">
    <text evidence="1">The sequence shown here is derived from an EMBL/GenBank/DDBJ whole genome shotgun (WGS) entry which is preliminary data.</text>
</comment>
<sequence>MDSIGRLYIVSRYIAFKVYRLPIYFVKRFQKKAIKKL</sequence>
<proteinExistence type="predicted"/>
<name>A8SF83_9FIRM</name>
<gene>
    <name evidence="1" type="ORF">FAEPRAM212_02684</name>
</gene>
<evidence type="ECO:0000313" key="2">
    <source>
        <dbReference type="Proteomes" id="UP000005945"/>
    </source>
</evidence>